<evidence type="ECO:0000256" key="2">
    <source>
        <dbReference type="ARBA" id="ARBA00022729"/>
    </source>
</evidence>
<evidence type="ECO:0000256" key="1">
    <source>
        <dbReference type="ARBA" id="ARBA00004442"/>
    </source>
</evidence>
<dbReference type="Pfam" id="PF13505">
    <property type="entry name" value="OMP_b-brl"/>
    <property type="match status" value="1"/>
</dbReference>
<feature type="signal peptide" evidence="6">
    <location>
        <begin position="1"/>
        <end position="23"/>
    </location>
</feature>
<feature type="chain" id="PRO_5041921116" evidence="6">
    <location>
        <begin position="24"/>
        <end position="222"/>
    </location>
</feature>
<sequence>MMVMRRFAIAGAGLCLAAAPALAADLPQETYSAPVQAAPVQIYDWTGIYLGLHAGWLGGDFDPDFSGVSGADGSAFTGGFHAGANYMVTPQFLVGIEGDVDGTSFDKDGTFTPGSTTGNANINWTSSIRGRAGFAFDRFLAYGTGGVAFADVDVSNAGFSESNTHTGWTVGAGLEGMITPNVTARVEYLYADYGSQDYNFGGTTSNIDVSSNVVRAGISYKF</sequence>
<dbReference type="InterPro" id="IPR011250">
    <property type="entry name" value="OMP/PagP_B-barrel"/>
</dbReference>
<evidence type="ECO:0000313" key="9">
    <source>
        <dbReference type="Proteomes" id="UP001229244"/>
    </source>
</evidence>
<name>A0AAE3VRD8_9HYPH</name>
<evidence type="ECO:0000259" key="7">
    <source>
        <dbReference type="Pfam" id="PF13505"/>
    </source>
</evidence>
<dbReference type="GO" id="GO:0009279">
    <property type="term" value="C:cell outer membrane"/>
    <property type="evidence" value="ECO:0007669"/>
    <property type="project" value="UniProtKB-SubCell"/>
</dbReference>
<keyword evidence="4" id="KW-0998">Cell outer membrane</keyword>
<evidence type="ECO:0000256" key="6">
    <source>
        <dbReference type="SAM" id="SignalP"/>
    </source>
</evidence>
<evidence type="ECO:0000256" key="3">
    <source>
        <dbReference type="ARBA" id="ARBA00023136"/>
    </source>
</evidence>
<evidence type="ECO:0000256" key="5">
    <source>
        <dbReference type="ARBA" id="ARBA00038306"/>
    </source>
</evidence>
<organism evidence="8 9">
    <name type="scientific">Amorphus orientalis</name>
    <dbReference type="NCBI Taxonomy" id="649198"/>
    <lineage>
        <taxon>Bacteria</taxon>
        <taxon>Pseudomonadati</taxon>
        <taxon>Pseudomonadota</taxon>
        <taxon>Alphaproteobacteria</taxon>
        <taxon>Hyphomicrobiales</taxon>
        <taxon>Amorphaceae</taxon>
        <taxon>Amorphus</taxon>
    </lineage>
</organism>
<evidence type="ECO:0000313" key="8">
    <source>
        <dbReference type="EMBL" id="MDQ0316952.1"/>
    </source>
</evidence>
<reference evidence="8" key="1">
    <citation type="submission" date="2023-07" db="EMBL/GenBank/DDBJ databases">
        <title>Genomic Encyclopedia of Type Strains, Phase IV (KMG-IV): sequencing the most valuable type-strain genomes for metagenomic binning, comparative biology and taxonomic classification.</title>
        <authorList>
            <person name="Goeker M."/>
        </authorList>
    </citation>
    <scope>NUCLEOTIDE SEQUENCE</scope>
    <source>
        <strain evidence="8">DSM 21202</strain>
    </source>
</reference>
<dbReference type="InterPro" id="IPR051692">
    <property type="entry name" value="OMP-like"/>
</dbReference>
<evidence type="ECO:0000256" key="4">
    <source>
        <dbReference type="ARBA" id="ARBA00023237"/>
    </source>
</evidence>
<dbReference type="AlphaFoldDB" id="A0AAE3VRD8"/>
<feature type="domain" description="Outer membrane protein beta-barrel" evidence="7">
    <location>
        <begin position="37"/>
        <end position="222"/>
    </location>
</feature>
<dbReference type="RefSeq" id="WP_306886848.1">
    <property type="nucleotide sequence ID" value="NZ_JAUSUL010000004.1"/>
</dbReference>
<dbReference type="PANTHER" id="PTHR34001:SF3">
    <property type="entry name" value="BLL7405 PROTEIN"/>
    <property type="match status" value="1"/>
</dbReference>
<dbReference type="SUPFAM" id="SSF56925">
    <property type="entry name" value="OMPA-like"/>
    <property type="match status" value="1"/>
</dbReference>
<dbReference type="EMBL" id="JAUSUL010000004">
    <property type="protein sequence ID" value="MDQ0316952.1"/>
    <property type="molecule type" value="Genomic_DNA"/>
</dbReference>
<dbReference type="PANTHER" id="PTHR34001">
    <property type="entry name" value="BLL7405 PROTEIN"/>
    <property type="match status" value="1"/>
</dbReference>
<comment type="subcellular location">
    <subcellularLocation>
        <location evidence="1">Cell outer membrane</location>
    </subcellularLocation>
</comment>
<comment type="similarity">
    <text evidence="5">Belongs to the Omp25/RopB family.</text>
</comment>
<accession>A0AAE3VRD8</accession>
<keyword evidence="2 6" id="KW-0732">Signal</keyword>
<dbReference type="InterPro" id="IPR027385">
    <property type="entry name" value="Beta-barrel_OMP"/>
</dbReference>
<keyword evidence="9" id="KW-1185">Reference proteome</keyword>
<proteinExistence type="inferred from homology"/>
<protein>
    <submittedName>
        <fullName evidence="8">Outer membrane immunogenic protein</fullName>
    </submittedName>
</protein>
<keyword evidence="3" id="KW-0472">Membrane</keyword>
<dbReference type="Proteomes" id="UP001229244">
    <property type="component" value="Unassembled WGS sequence"/>
</dbReference>
<gene>
    <name evidence="8" type="ORF">J2S73_003429</name>
</gene>
<comment type="caution">
    <text evidence="8">The sequence shown here is derived from an EMBL/GenBank/DDBJ whole genome shotgun (WGS) entry which is preliminary data.</text>
</comment>
<dbReference type="Gene3D" id="2.40.160.20">
    <property type="match status" value="1"/>
</dbReference>